<gene>
    <name evidence="1" type="ORF">GO620_011990</name>
</gene>
<dbReference type="Gene3D" id="1.20.1600.10">
    <property type="entry name" value="Outer membrane efflux proteins (OEP)"/>
    <property type="match status" value="1"/>
</dbReference>
<organism evidence="1 2">
    <name type="scientific">Mucilaginibacter ginkgonis</name>
    <dbReference type="NCBI Taxonomy" id="2682091"/>
    <lineage>
        <taxon>Bacteria</taxon>
        <taxon>Pseudomonadati</taxon>
        <taxon>Bacteroidota</taxon>
        <taxon>Sphingobacteriia</taxon>
        <taxon>Sphingobacteriales</taxon>
        <taxon>Sphingobacteriaceae</taxon>
        <taxon>Mucilaginibacter</taxon>
    </lineage>
</organism>
<proteinExistence type="predicted"/>
<dbReference type="EMBL" id="CP066775">
    <property type="protein sequence ID" value="QQL48896.1"/>
    <property type="molecule type" value="Genomic_DNA"/>
</dbReference>
<protein>
    <submittedName>
        <fullName evidence="1">TolC family protein</fullName>
    </submittedName>
</protein>
<name>A0A6I4I4G6_9SPHI</name>
<dbReference type="GO" id="GO:0015562">
    <property type="term" value="F:efflux transmembrane transporter activity"/>
    <property type="evidence" value="ECO:0007669"/>
    <property type="project" value="InterPro"/>
</dbReference>
<dbReference type="AlphaFoldDB" id="A0A6I4I4G6"/>
<dbReference type="SUPFAM" id="SSF56954">
    <property type="entry name" value="Outer membrane efflux proteins (OEP)"/>
    <property type="match status" value="1"/>
</dbReference>
<dbReference type="RefSeq" id="WP_157525597.1">
    <property type="nucleotide sequence ID" value="NZ_CP066775.1"/>
</dbReference>
<reference evidence="1 2" key="1">
    <citation type="submission" date="2020-12" db="EMBL/GenBank/DDBJ databases">
        <title>HMF7856_wgs.fasta genome submission.</title>
        <authorList>
            <person name="Kang H."/>
            <person name="Kim H."/>
            <person name="Joh K."/>
        </authorList>
    </citation>
    <scope>NUCLEOTIDE SEQUENCE [LARGE SCALE GENOMIC DNA]</scope>
    <source>
        <strain evidence="1 2">HMF7856</strain>
    </source>
</reference>
<sequence length="410" mass="46808">MRFRLCILLVSFATFCHGQTRTLDGFVDAALTSSPLIKDLNNQILAAQLDSLRIKAGFKPQVSGNAIGLYAPVIHGYGYSTAITNGQQLTGLITVDKQFIGRTYLNAQLQSILNQKDSLRNTIRLSEQDLRKTVIAQYISAYGSQEQRRFNKKIVDLLTQEEAALLKLTRSNVYKQSDYLAFLVTLKQAQLSLSQSVLQYKADYSTLKYLAGIRDTTLDSLSKPDLKPAYLTDRTQSIFFKQFQLDSLRIRNQNQLIDYAYKPKLHAYVDGGYNSDLSAEYYQHFGASAGFGLSVPIYDGGQRKLAHKRVQLEEQTRQQYKSFFDKQYTQQIYQLREQIAGYDTLLTDIQTQFKYSESLIKVDTKLLQTGDLKIADLILAVNNYFSIRNLLTTNTINQLQLINQLNYYNR</sequence>
<dbReference type="KEGG" id="mgik:GO620_011990"/>
<evidence type="ECO:0000313" key="1">
    <source>
        <dbReference type="EMBL" id="QQL48896.1"/>
    </source>
</evidence>
<dbReference type="Proteomes" id="UP000429232">
    <property type="component" value="Chromosome"/>
</dbReference>
<accession>A0A6I4I4G6</accession>
<evidence type="ECO:0000313" key="2">
    <source>
        <dbReference type="Proteomes" id="UP000429232"/>
    </source>
</evidence>
<keyword evidence="2" id="KW-1185">Reference proteome</keyword>